<evidence type="ECO:0000313" key="1">
    <source>
        <dbReference type="EMBL" id="MBI6885102.1"/>
    </source>
</evidence>
<dbReference type="GO" id="GO:0006508">
    <property type="term" value="P:proteolysis"/>
    <property type="evidence" value="ECO:0007669"/>
    <property type="project" value="InterPro"/>
</dbReference>
<evidence type="ECO:0000313" key="2">
    <source>
        <dbReference type="Proteomes" id="UP000637061"/>
    </source>
</evidence>
<sequence length="211" mass="23687">MALPKVRGARDESRVIHHELGHWLMAREVGFDTGGVIVQRAPDGAIHGSAKVFPRASVMLDTTGAIDDYLTRRVMVLCTGVIVEIEWYSKNLGRLLDEDELADVYENGVIDVSGLSDKGKIEELLVILSGLRNKPVSELPDFAAQISDLFTEIYNQAKVKAEKFLDKLYVMAEITSKEKWQSREMLEVPLERLLEIESLSETRLKMMSPAI</sequence>
<comment type="caution">
    <text evidence="1">The sequence shown here is derived from an EMBL/GenBank/DDBJ whole genome shotgun (WGS) entry which is preliminary data.</text>
</comment>
<accession>A0A8I1EFG9</accession>
<dbReference type="GO" id="GO:0005524">
    <property type="term" value="F:ATP binding"/>
    <property type="evidence" value="ECO:0007669"/>
    <property type="project" value="InterPro"/>
</dbReference>
<dbReference type="AlphaFoldDB" id="A0A8I1EFG9"/>
<reference evidence="1" key="1">
    <citation type="submission" date="2020-12" db="EMBL/GenBank/DDBJ databases">
        <title>Enhanced detection system for hospital associated transmission using whole genome sequencing surveillance.</title>
        <authorList>
            <person name="Harrison L.H."/>
            <person name="Van Tyne D."/>
            <person name="Marsh J.W."/>
            <person name="Griffith M.P."/>
            <person name="Snyder D.J."/>
            <person name="Cooper V.S."/>
            <person name="Mustapha M."/>
        </authorList>
    </citation>
    <scope>NUCLEOTIDE SEQUENCE</scope>
    <source>
        <strain evidence="1">PSB00042</strain>
    </source>
</reference>
<dbReference type="GO" id="GO:0004222">
    <property type="term" value="F:metalloendopeptidase activity"/>
    <property type="evidence" value="ECO:0007669"/>
    <property type="project" value="InterPro"/>
</dbReference>
<evidence type="ECO:0008006" key="3">
    <source>
        <dbReference type="Google" id="ProtNLM"/>
    </source>
</evidence>
<dbReference type="RefSeq" id="WP_198747505.1">
    <property type="nucleotide sequence ID" value="NZ_JAEHTE010000015.1"/>
</dbReference>
<dbReference type="SUPFAM" id="SSF140990">
    <property type="entry name" value="FtsH protease domain-like"/>
    <property type="match status" value="1"/>
</dbReference>
<dbReference type="InterPro" id="IPR037219">
    <property type="entry name" value="Peptidase_M41-like"/>
</dbReference>
<gene>
    <name evidence="1" type="ORF">JEU22_14400</name>
</gene>
<organism evidence="1 2">
    <name type="scientific">Pseudomonas putida</name>
    <name type="common">Arthrobacter siderocapsulatus</name>
    <dbReference type="NCBI Taxonomy" id="303"/>
    <lineage>
        <taxon>Bacteria</taxon>
        <taxon>Pseudomonadati</taxon>
        <taxon>Pseudomonadota</taxon>
        <taxon>Gammaproteobacteria</taxon>
        <taxon>Pseudomonadales</taxon>
        <taxon>Pseudomonadaceae</taxon>
        <taxon>Pseudomonas</taxon>
    </lineage>
</organism>
<dbReference type="Proteomes" id="UP000637061">
    <property type="component" value="Unassembled WGS sequence"/>
</dbReference>
<dbReference type="GO" id="GO:0004176">
    <property type="term" value="F:ATP-dependent peptidase activity"/>
    <property type="evidence" value="ECO:0007669"/>
    <property type="project" value="InterPro"/>
</dbReference>
<dbReference type="EMBL" id="JAEHTE010000015">
    <property type="protein sequence ID" value="MBI6885102.1"/>
    <property type="molecule type" value="Genomic_DNA"/>
</dbReference>
<name>A0A8I1EFG9_PSEPU</name>
<protein>
    <recommendedName>
        <fullName evidence="3">Peptidase M41 domain-containing protein</fullName>
    </recommendedName>
</protein>
<proteinExistence type="predicted"/>